<evidence type="ECO:0000313" key="4">
    <source>
        <dbReference type="EMBL" id="KZV20501.1"/>
    </source>
</evidence>
<feature type="transmembrane region" description="Helical" evidence="3">
    <location>
        <begin position="78"/>
        <end position="99"/>
    </location>
</feature>
<evidence type="ECO:0000313" key="5">
    <source>
        <dbReference type="Proteomes" id="UP000250235"/>
    </source>
</evidence>
<dbReference type="InterPro" id="IPR001611">
    <property type="entry name" value="Leu-rich_rpt"/>
</dbReference>
<evidence type="ECO:0000256" key="1">
    <source>
        <dbReference type="ARBA" id="ARBA00022614"/>
    </source>
</evidence>
<keyword evidence="3" id="KW-0472">Membrane</keyword>
<dbReference type="SUPFAM" id="SSF52058">
    <property type="entry name" value="L domain-like"/>
    <property type="match status" value="1"/>
</dbReference>
<keyword evidence="3" id="KW-0812">Transmembrane</keyword>
<keyword evidence="5" id="KW-1185">Reference proteome</keyword>
<sequence>MPNEEEDGAMNKLEIVDFRGMNLETFPINPTINLSNICKLDISNNNLQSIPESLTARLLNIVVLDVHSNQIKFLPNSIGCLCACVRFMCLLCIICFIFHC</sequence>
<dbReference type="Gene3D" id="3.80.10.10">
    <property type="entry name" value="Ribonuclease Inhibitor"/>
    <property type="match status" value="1"/>
</dbReference>
<dbReference type="AlphaFoldDB" id="A0A2Z7AMR2"/>
<organism evidence="4 5">
    <name type="scientific">Dorcoceras hygrometricum</name>
    <dbReference type="NCBI Taxonomy" id="472368"/>
    <lineage>
        <taxon>Eukaryota</taxon>
        <taxon>Viridiplantae</taxon>
        <taxon>Streptophyta</taxon>
        <taxon>Embryophyta</taxon>
        <taxon>Tracheophyta</taxon>
        <taxon>Spermatophyta</taxon>
        <taxon>Magnoliopsida</taxon>
        <taxon>eudicotyledons</taxon>
        <taxon>Gunneridae</taxon>
        <taxon>Pentapetalae</taxon>
        <taxon>asterids</taxon>
        <taxon>lamiids</taxon>
        <taxon>Lamiales</taxon>
        <taxon>Gesneriaceae</taxon>
        <taxon>Didymocarpoideae</taxon>
        <taxon>Trichosporeae</taxon>
        <taxon>Loxocarpinae</taxon>
        <taxon>Dorcoceras</taxon>
    </lineage>
</organism>
<accession>A0A2Z7AMR2</accession>
<dbReference type="PANTHER" id="PTHR48051">
    <property type="match status" value="1"/>
</dbReference>
<dbReference type="Proteomes" id="UP000250235">
    <property type="component" value="Unassembled WGS sequence"/>
</dbReference>
<keyword evidence="3" id="KW-1133">Transmembrane helix</keyword>
<dbReference type="Pfam" id="PF00560">
    <property type="entry name" value="LRR_1"/>
    <property type="match status" value="2"/>
</dbReference>
<dbReference type="PROSITE" id="PS51450">
    <property type="entry name" value="LRR"/>
    <property type="match status" value="1"/>
</dbReference>
<evidence type="ECO:0000256" key="2">
    <source>
        <dbReference type="ARBA" id="ARBA00022737"/>
    </source>
</evidence>
<dbReference type="InterPro" id="IPR032675">
    <property type="entry name" value="LRR_dom_sf"/>
</dbReference>
<dbReference type="InterPro" id="IPR050216">
    <property type="entry name" value="LRR_domain-containing"/>
</dbReference>
<protein>
    <submittedName>
        <fullName evidence="4">Leucine-rich repeat-containing protein</fullName>
    </submittedName>
</protein>
<dbReference type="OrthoDB" id="1055097at2759"/>
<dbReference type="GO" id="GO:0006952">
    <property type="term" value="P:defense response"/>
    <property type="evidence" value="ECO:0007669"/>
    <property type="project" value="UniProtKB-ARBA"/>
</dbReference>
<reference evidence="4 5" key="1">
    <citation type="journal article" date="2015" name="Proc. Natl. Acad. Sci. U.S.A.">
        <title>The resurrection genome of Boea hygrometrica: A blueprint for survival of dehydration.</title>
        <authorList>
            <person name="Xiao L."/>
            <person name="Yang G."/>
            <person name="Zhang L."/>
            <person name="Yang X."/>
            <person name="Zhao S."/>
            <person name="Ji Z."/>
            <person name="Zhou Q."/>
            <person name="Hu M."/>
            <person name="Wang Y."/>
            <person name="Chen M."/>
            <person name="Xu Y."/>
            <person name="Jin H."/>
            <person name="Xiao X."/>
            <person name="Hu G."/>
            <person name="Bao F."/>
            <person name="Hu Y."/>
            <person name="Wan P."/>
            <person name="Li L."/>
            <person name="Deng X."/>
            <person name="Kuang T."/>
            <person name="Xiang C."/>
            <person name="Zhu J.K."/>
            <person name="Oliver M.J."/>
            <person name="He Y."/>
        </authorList>
    </citation>
    <scope>NUCLEOTIDE SEQUENCE [LARGE SCALE GENOMIC DNA]</scope>
    <source>
        <strain evidence="5">cv. XS01</strain>
    </source>
</reference>
<dbReference type="InterPro" id="IPR003591">
    <property type="entry name" value="Leu-rich_rpt_typical-subtyp"/>
</dbReference>
<evidence type="ECO:0000256" key="3">
    <source>
        <dbReference type="SAM" id="Phobius"/>
    </source>
</evidence>
<dbReference type="EMBL" id="KV015630">
    <property type="protein sequence ID" value="KZV20501.1"/>
    <property type="molecule type" value="Genomic_DNA"/>
</dbReference>
<keyword evidence="1" id="KW-0433">Leucine-rich repeat</keyword>
<dbReference type="GO" id="GO:0005737">
    <property type="term" value="C:cytoplasm"/>
    <property type="evidence" value="ECO:0007669"/>
    <property type="project" value="TreeGrafter"/>
</dbReference>
<dbReference type="GO" id="GO:0051707">
    <property type="term" value="P:response to other organism"/>
    <property type="evidence" value="ECO:0007669"/>
    <property type="project" value="UniProtKB-ARBA"/>
</dbReference>
<name>A0A2Z7AMR2_9LAMI</name>
<dbReference type="SMART" id="SM00369">
    <property type="entry name" value="LRR_TYP"/>
    <property type="match status" value="2"/>
</dbReference>
<dbReference type="PANTHER" id="PTHR48051:SF1">
    <property type="entry name" value="RAS SUPPRESSOR PROTEIN 1"/>
    <property type="match status" value="1"/>
</dbReference>
<keyword evidence="2" id="KW-0677">Repeat</keyword>
<proteinExistence type="predicted"/>
<gene>
    <name evidence="4" type="ORF">F511_38896</name>
</gene>